<evidence type="ECO:0000313" key="4">
    <source>
        <dbReference type="Proteomes" id="UP000616608"/>
    </source>
</evidence>
<feature type="domain" description="HTH marR-type" evidence="2">
    <location>
        <begin position="1"/>
        <end position="140"/>
    </location>
</feature>
<dbReference type="GO" id="GO:0003700">
    <property type="term" value="F:DNA-binding transcription factor activity"/>
    <property type="evidence" value="ECO:0007669"/>
    <property type="project" value="InterPro"/>
</dbReference>
<comment type="caution">
    <text evidence="3">The sequence shown here is derived from an EMBL/GenBank/DDBJ whole genome shotgun (WGS) entry which is preliminary data.</text>
</comment>
<reference evidence="3" key="1">
    <citation type="journal article" date="2014" name="Int. J. Syst. Evol. Microbiol.">
        <title>Complete genome sequence of Corynebacterium casei LMG S-19264T (=DSM 44701T), isolated from a smear-ripened cheese.</title>
        <authorList>
            <consortium name="US DOE Joint Genome Institute (JGI-PGF)"/>
            <person name="Walter F."/>
            <person name="Albersmeier A."/>
            <person name="Kalinowski J."/>
            <person name="Ruckert C."/>
        </authorList>
    </citation>
    <scope>NUCLEOTIDE SEQUENCE</scope>
    <source>
        <strain evidence="3">CGMCC 1.15760</strain>
    </source>
</reference>
<dbReference type="GO" id="GO:0003677">
    <property type="term" value="F:DNA binding"/>
    <property type="evidence" value="ECO:0007669"/>
    <property type="project" value="UniProtKB-KW"/>
</dbReference>
<dbReference type="AlphaFoldDB" id="A0A917D4Y4"/>
<organism evidence="3 4">
    <name type="scientific">Lysinibacillus alkalisoli</name>
    <dbReference type="NCBI Taxonomy" id="1911548"/>
    <lineage>
        <taxon>Bacteria</taxon>
        <taxon>Bacillati</taxon>
        <taxon>Bacillota</taxon>
        <taxon>Bacilli</taxon>
        <taxon>Bacillales</taxon>
        <taxon>Bacillaceae</taxon>
        <taxon>Lysinibacillus</taxon>
    </lineage>
</organism>
<sequence length="153" mass="18019">MNPKLQQLVQHISFLHYDMNAQLTKAQQQLFVDDLPLKQTMVLDYIHKHKACTMGELADFMETSASAVSQIIGRLEKERYVQRQINPKNRREIMVLLDLAGERYFAREQEINTLIINKIYSKMPIEDLEKLNEILTQLHQIVEETNLHDLEQN</sequence>
<dbReference type="PANTHER" id="PTHR33164">
    <property type="entry name" value="TRANSCRIPTIONAL REGULATOR, MARR FAMILY"/>
    <property type="match status" value="1"/>
</dbReference>
<accession>A0A917D4Y4</accession>
<dbReference type="InterPro" id="IPR000835">
    <property type="entry name" value="HTH_MarR-typ"/>
</dbReference>
<dbReference type="Proteomes" id="UP000616608">
    <property type="component" value="Unassembled WGS sequence"/>
</dbReference>
<dbReference type="Gene3D" id="1.10.10.10">
    <property type="entry name" value="Winged helix-like DNA-binding domain superfamily/Winged helix DNA-binding domain"/>
    <property type="match status" value="1"/>
</dbReference>
<name>A0A917D4Y4_9BACI</name>
<dbReference type="SMART" id="SM00347">
    <property type="entry name" value="HTH_MARR"/>
    <property type="match status" value="1"/>
</dbReference>
<proteinExistence type="predicted"/>
<keyword evidence="1" id="KW-0238">DNA-binding</keyword>
<dbReference type="InterPro" id="IPR036388">
    <property type="entry name" value="WH-like_DNA-bd_sf"/>
</dbReference>
<dbReference type="RefSeq" id="WP_188613052.1">
    <property type="nucleotide sequence ID" value="NZ_BMJT01000001.1"/>
</dbReference>
<dbReference type="InterPro" id="IPR036390">
    <property type="entry name" value="WH_DNA-bd_sf"/>
</dbReference>
<dbReference type="Pfam" id="PF12802">
    <property type="entry name" value="MarR_2"/>
    <property type="match status" value="1"/>
</dbReference>
<dbReference type="SUPFAM" id="SSF46785">
    <property type="entry name" value="Winged helix' DNA-binding domain"/>
    <property type="match status" value="1"/>
</dbReference>
<dbReference type="InterPro" id="IPR039422">
    <property type="entry name" value="MarR/SlyA-like"/>
</dbReference>
<gene>
    <name evidence="3" type="ORF">GCM10007425_00990</name>
</gene>
<dbReference type="PANTHER" id="PTHR33164:SF43">
    <property type="entry name" value="HTH-TYPE TRANSCRIPTIONAL REPRESSOR YETL"/>
    <property type="match status" value="1"/>
</dbReference>
<evidence type="ECO:0000256" key="1">
    <source>
        <dbReference type="ARBA" id="ARBA00023125"/>
    </source>
</evidence>
<keyword evidence="4" id="KW-1185">Reference proteome</keyword>
<dbReference type="EMBL" id="BMJT01000001">
    <property type="protein sequence ID" value="GGG10465.1"/>
    <property type="molecule type" value="Genomic_DNA"/>
</dbReference>
<protein>
    <recommendedName>
        <fullName evidence="2">HTH marR-type domain-containing protein</fullName>
    </recommendedName>
</protein>
<evidence type="ECO:0000259" key="2">
    <source>
        <dbReference type="PROSITE" id="PS50995"/>
    </source>
</evidence>
<evidence type="ECO:0000313" key="3">
    <source>
        <dbReference type="EMBL" id="GGG10465.1"/>
    </source>
</evidence>
<dbReference type="GO" id="GO:0006950">
    <property type="term" value="P:response to stress"/>
    <property type="evidence" value="ECO:0007669"/>
    <property type="project" value="TreeGrafter"/>
</dbReference>
<reference evidence="3" key="2">
    <citation type="submission" date="2020-09" db="EMBL/GenBank/DDBJ databases">
        <authorList>
            <person name="Sun Q."/>
            <person name="Zhou Y."/>
        </authorList>
    </citation>
    <scope>NUCLEOTIDE SEQUENCE</scope>
    <source>
        <strain evidence="3">CGMCC 1.15760</strain>
    </source>
</reference>
<dbReference type="PROSITE" id="PS50995">
    <property type="entry name" value="HTH_MARR_2"/>
    <property type="match status" value="1"/>
</dbReference>